<sequence length="87" mass="9231">MCLAVPGQIISIEEPDSTGDLALMRMGKVSFGGIFKSVNLACVPEAEVGDYVIVHVGFALSVLDPEEARETLDYLKAMEASTAPESV</sequence>
<dbReference type="GO" id="GO:0051604">
    <property type="term" value="P:protein maturation"/>
    <property type="evidence" value="ECO:0007669"/>
    <property type="project" value="TreeGrafter"/>
</dbReference>
<keyword evidence="3" id="KW-1185">Reference proteome</keyword>
<evidence type="ECO:0000313" key="3">
    <source>
        <dbReference type="Proteomes" id="UP000500857"/>
    </source>
</evidence>
<dbReference type="Pfam" id="PF01455">
    <property type="entry name" value="HupF_HypC"/>
    <property type="match status" value="1"/>
</dbReference>
<reference evidence="2 3" key="1">
    <citation type="submission" date="2020-04" db="EMBL/GenBank/DDBJ databases">
        <authorList>
            <person name="Basu S."/>
            <person name="Maruthanayagam V."/>
            <person name="Chakraborty S."/>
            <person name="Pramanik A."/>
            <person name="Mukherjee J."/>
            <person name="Brink B."/>
        </authorList>
    </citation>
    <scope>NUCLEOTIDE SEQUENCE [LARGE SCALE GENOMIC DNA]</scope>
    <source>
        <strain evidence="2 3">AP17</strain>
    </source>
</reference>
<proteinExistence type="inferred from homology"/>
<accession>A0A6H1U094</accession>
<evidence type="ECO:0000313" key="2">
    <source>
        <dbReference type="EMBL" id="QIZ72075.1"/>
    </source>
</evidence>
<dbReference type="FunFam" id="2.30.30.140:FF:000022">
    <property type="entry name" value="Hydrogenase assembly chaperone HybG"/>
    <property type="match status" value="1"/>
</dbReference>
<dbReference type="PRINTS" id="PR00445">
    <property type="entry name" value="HUPFHYPC"/>
</dbReference>
<dbReference type="SUPFAM" id="SSF159127">
    <property type="entry name" value="HupF/HypC-like"/>
    <property type="match status" value="1"/>
</dbReference>
<dbReference type="Gene3D" id="2.30.30.140">
    <property type="match status" value="1"/>
</dbReference>
<evidence type="ECO:0000256" key="1">
    <source>
        <dbReference type="ARBA" id="ARBA00006018"/>
    </source>
</evidence>
<dbReference type="RefSeq" id="WP_168570226.1">
    <property type="nucleotide sequence ID" value="NZ_CP051167.1"/>
</dbReference>
<dbReference type="InterPro" id="IPR019812">
    <property type="entry name" value="Hydgase_assmbl_chp_CS"/>
</dbReference>
<dbReference type="GO" id="GO:1902670">
    <property type="term" value="F:carbon dioxide binding"/>
    <property type="evidence" value="ECO:0007669"/>
    <property type="project" value="TreeGrafter"/>
</dbReference>
<dbReference type="PANTHER" id="PTHR35177">
    <property type="entry name" value="HYDROGENASE MATURATION FACTOR HYBG"/>
    <property type="match status" value="1"/>
</dbReference>
<dbReference type="AlphaFoldDB" id="A0A6H1U094"/>
<dbReference type="NCBIfam" id="TIGR00074">
    <property type="entry name" value="hypC_hupF"/>
    <property type="match status" value="1"/>
</dbReference>
<dbReference type="PROSITE" id="PS01097">
    <property type="entry name" value="HUPF_HYPC"/>
    <property type="match status" value="1"/>
</dbReference>
<dbReference type="GO" id="GO:0005506">
    <property type="term" value="F:iron ion binding"/>
    <property type="evidence" value="ECO:0007669"/>
    <property type="project" value="TreeGrafter"/>
</dbReference>
<gene>
    <name evidence="2" type="ORF">HCG48_17075</name>
</gene>
<dbReference type="EMBL" id="CP051167">
    <property type="protein sequence ID" value="QIZ72075.1"/>
    <property type="molecule type" value="Genomic_DNA"/>
</dbReference>
<dbReference type="PANTHER" id="PTHR35177:SF2">
    <property type="entry name" value="HYDROGENASE MATURATION FACTOR HYBG"/>
    <property type="match status" value="1"/>
</dbReference>
<dbReference type="InterPro" id="IPR001109">
    <property type="entry name" value="Hydrogenase_HupF/HypC"/>
</dbReference>
<dbReference type="KEGG" id="oxy:HCG48_17075"/>
<name>A0A6H1U094_9CYAN</name>
<comment type="similarity">
    <text evidence="1">Belongs to the HupF/HypC family.</text>
</comment>
<protein>
    <submittedName>
        <fullName evidence="2">HypC/HybG/HupF family hydrogenase formation chaperone</fullName>
    </submittedName>
</protein>
<organism evidence="2 3">
    <name type="scientific">Oxynema aestuarii AP17</name>
    <dbReference type="NCBI Taxonomy" id="2064643"/>
    <lineage>
        <taxon>Bacteria</taxon>
        <taxon>Bacillati</taxon>
        <taxon>Cyanobacteriota</taxon>
        <taxon>Cyanophyceae</taxon>
        <taxon>Oscillatoriophycideae</taxon>
        <taxon>Oscillatoriales</taxon>
        <taxon>Oscillatoriaceae</taxon>
        <taxon>Oxynema</taxon>
        <taxon>Oxynema aestuarii</taxon>
    </lineage>
</organism>
<dbReference type="Proteomes" id="UP000500857">
    <property type="component" value="Chromosome"/>
</dbReference>